<evidence type="ECO:0000313" key="3">
    <source>
        <dbReference type="Proteomes" id="UP001321486"/>
    </source>
</evidence>
<keyword evidence="1" id="KW-0812">Transmembrane</keyword>
<dbReference type="RefSeq" id="WP_286347051.1">
    <property type="nucleotide sequence ID" value="NZ_AP027733.1"/>
</dbReference>
<proteinExistence type="predicted"/>
<organism evidence="2 3">
    <name type="scientific">Frondihabitans sucicola</name>
    <dbReference type="NCBI Taxonomy" id="1268041"/>
    <lineage>
        <taxon>Bacteria</taxon>
        <taxon>Bacillati</taxon>
        <taxon>Actinomycetota</taxon>
        <taxon>Actinomycetes</taxon>
        <taxon>Micrococcales</taxon>
        <taxon>Microbacteriaceae</taxon>
        <taxon>Frondihabitans</taxon>
    </lineage>
</organism>
<sequence length="94" mass="10146">MIVNVSFVALLAAGITLAVFAFRAYLAPGQHAYHLVIKPSRAQIDTYGDFVVKMEARCMSFGVSALALLFGAFTVVNFDAVSGWTRGLIDFVAQ</sequence>
<evidence type="ECO:0000313" key="2">
    <source>
        <dbReference type="EMBL" id="BDZ52767.1"/>
    </source>
</evidence>
<keyword evidence="1" id="KW-0472">Membrane</keyword>
<keyword evidence="3" id="KW-1185">Reference proteome</keyword>
<keyword evidence="1" id="KW-1133">Transmembrane helix</keyword>
<reference evidence="3" key="1">
    <citation type="journal article" date="2019" name="Int. J. Syst. Evol. Microbiol.">
        <title>The Global Catalogue of Microorganisms (GCM) 10K type strain sequencing project: providing services to taxonomists for standard genome sequencing and annotation.</title>
        <authorList>
            <consortium name="The Broad Institute Genomics Platform"/>
            <consortium name="The Broad Institute Genome Sequencing Center for Infectious Disease"/>
            <person name="Wu L."/>
            <person name="Ma J."/>
        </authorList>
    </citation>
    <scope>NUCLEOTIDE SEQUENCE [LARGE SCALE GENOMIC DNA]</scope>
    <source>
        <strain evidence="3">NBRC 108728</strain>
    </source>
</reference>
<accession>A0ABM8GWC8</accession>
<evidence type="ECO:0000256" key="1">
    <source>
        <dbReference type="SAM" id="Phobius"/>
    </source>
</evidence>
<keyword evidence="2" id="KW-0614">Plasmid</keyword>
<dbReference type="EMBL" id="AP027733">
    <property type="protein sequence ID" value="BDZ52767.1"/>
    <property type="molecule type" value="Genomic_DNA"/>
</dbReference>
<protein>
    <submittedName>
        <fullName evidence="2">Uncharacterized protein</fullName>
    </submittedName>
</protein>
<geneLocation type="plasmid" evidence="2 3">
    <name>pNBRC108728a</name>
</geneLocation>
<dbReference type="Proteomes" id="UP001321486">
    <property type="component" value="Plasmid pNBRC108728a"/>
</dbReference>
<gene>
    <name evidence="2" type="ORF">GCM10025867_50080</name>
</gene>
<name>A0ABM8GWC8_9MICO</name>
<feature type="transmembrane region" description="Helical" evidence="1">
    <location>
        <begin position="58"/>
        <end position="78"/>
    </location>
</feature>
<feature type="transmembrane region" description="Helical" evidence="1">
    <location>
        <begin position="6"/>
        <end position="26"/>
    </location>
</feature>